<evidence type="ECO:0000313" key="1">
    <source>
        <dbReference type="EMBL" id="QJE01873.1"/>
    </source>
</evidence>
<accession>A0A7Z2ZTT9</accession>
<sequence>MGQVGKSVDAHGKPVAASKYMPSRNQLLVTWFLLGMLPAQAIPPPPPSPRLLRKAMMTVEVRLIEASHGRVSKISELCKVRGKIPVYADEGNAAGANGWDIPGCRMPRDGEDLNVHVSGAKAISKDFTAYATASVAVVTPDAVPLCSICGPQPLAVSSAEIRVSGSHRSMKFSLNANPVSILNARPTVWLEAHVEIID</sequence>
<organism evidence="1 2">
    <name type="scientific">Massilia forsythiae</name>
    <dbReference type="NCBI Taxonomy" id="2728020"/>
    <lineage>
        <taxon>Bacteria</taxon>
        <taxon>Pseudomonadati</taxon>
        <taxon>Pseudomonadota</taxon>
        <taxon>Betaproteobacteria</taxon>
        <taxon>Burkholderiales</taxon>
        <taxon>Oxalobacteraceae</taxon>
        <taxon>Telluria group</taxon>
        <taxon>Massilia</taxon>
    </lineage>
</organism>
<protein>
    <submittedName>
        <fullName evidence="1">Uncharacterized protein</fullName>
    </submittedName>
</protein>
<name>A0A7Z2ZTT9_9BURK</name>
<dbReference type="Proteomes" id="UP000502415">
    <property type="component" value="Chromosome"/>
</dbReference>
<dbReference type="RefSeq" id="WP_170203960.1">
    <property type="nucleotide sequence ID" value="NZ_CP051685.1"/>
</dbReference>
<dbReference type="KEGG" id="mfy:HH212_19140"/>
<gene>
    <name evidence="1" type="ORF">HH212_19140</name>
</gene>
<evidence type="ECO:0000313" key="2">
    <source>
        <dbReference type="Proteomes" id="UP000502415"/>
    </source>
</evidence>
<dbReference type="EMBL" id="CP051685">
    <property type="protein sequence ID" value="QJE01873.1"/>
    <property type="molecule type" value="Genomic_DNA"/>
</dbReference>
<proteinExistence type="predicted"/>
<reference evidence="1 2" key="1">
    <citation type="submission" date="2020-04" db="EMBL/GenBank/DDBJ databases">
        <title>Genome sequencing of novel species.</title>
        <authorList>
            <person name="Heo J."/>
            <person name="Kim S.-J."/>
            <person name="Kim J.-S."/>
            <person name="Hong S.-B."/>
            <person name="Kwon S.-W."/>
        </authorList>
    </citation>
    <scope>NUCLEOTIDE SEQUENCE [LARGE SCALE GENOMIC DNA]</scope>
    <source>
        <strain evidence="1 2">GN2-R2</strain>
    </source>
</reference>
<keyword evidence="2" id="KW-1185">Reference proteome</keyword>
<dbReference type="AlphaFoldDB" id="A0A7Z2ZTT9"/>